<dbReference type="PANTHER" id="PTHR21266">
    <property type="entry name" value="IRON-SULFUR DOMAIN CONTAINING PROTEIN"/>
    <property type="match status" value="1"/>
</dbReference>
<dbReference type="PROSITE" id="PS51296">
    <property type="entry name" value="RIESKE"/>
    <property type="match status" value="1"/>
</dbReference>
<keyword evidence="2" id="KW-0479">Metal-binding</keyword>
<name>A0A250JR84_9BACT</name>
<dbReference type="GO" id="GO:0051537">
    <property type="term" value="F:2 iron, 2 sulfur cluster binding"/>
    <property type="evidence" value="ECO:0007669"/>
    <property type="project" value="UniProtKB-KW"/>
</dbReference>
<gene>
    <name evidence="7" type="ORF">MYMAC_001732</name>
</gene>
<dbReference type="PANTHER" id="PTHR21266:SF60">
    <property type="entry name" value="3-KETOSTEROID-9-ALPHA-MONOOXYGENASE, OXYGENASE COMPONENT"/>
    <property type="match status" value="1"/>
</dbReference>
<accession>A0A250JR84</accession>
<feature type="domain" description="Rieske" evidence="6">
    <location>
        <begin position="15"/>
        <end position="117"/>
    </location>
</feature>
<dbReference type="EMBL" id="CP022203">
    <property type="protein sequence ID" value="ATB46140.1"/>
    <property type="molecule type" value="Genomic_DNA"/>
</dbReference>
<dbReference type="GO" id="GO:0046872">
    <property type="term" value="F:metal ion binding"/>
    <property type="evidence" value="ECO:0007669"/>
    <property type="project" value="UniProtKB-KW"/>
</dbReference>
<evidence type="ECO:0000256" key="3">
    <source>
        <dbReference type="ARBA" id="ARBA00023002"/>
    </source>
</evidence>
<dbReference type="Pfam" id="PF19112">
    <property type="entry name" value="VanA_C"/>
    <property type="match status" value="1"/>
</dbReference>
<dbReference type="Proteomes" id="UP000217343">
    <property type="component" value="Chromosome"/>
</dbReference>
<protein>
    <submittedName>
        <fullName evidence="7">(2Fe-2S)-binding protein</fullName>
    </submittedName>
</protein>
<dbReference type="InterPro" id="IPR036922">
    <property type="entry name" value="Rieske_2Fe-2S_sf"/>
</dbReference>
<evidence type="ECO:0000256" key="2">
    <source>
        <dbReference type="ARBA" id="ARBA00022723"/>
    </source>
</evidence>
<sequence length="335" mass="37069">MRVVRSYVDAFSAYWHPVAFSNALTAAPLAVQLLETELVLWRTGSGVAVSHRRCSHRGADLSLGVVTPEGLRCGFHGWTYGADGRCVRVPSQPSAPIPARARVSAFQATERYGLVWVCLAPEPAAPLPEWPELEDGTLATVPLPVLDWDVAAGRMIEIVLDVAHLSFVHEGTFGNPEQPEVPPYEVERRPTGVSARIVYPAMAPSTDGLPPRVDRTTLTYDVTLPFAAKLAFKPTLFYVHTVYAIAAPLSEEKMRCFYFASYHPRLRNHFPDMFVKSELAILEQDRRTLEGVRPRAQPLDFAGEVHSPADRLPIEYRRGVIALRLGRPVDGPAPE</sequence>
<evidence type="ECO:0000313" key="8">
    <source>
        <dbReference type="Proteomes" id="UP000217343"/>
    </source>
</evidence>
<reference evidence="7 8" key="1">
    <citation type="submission" date="2017-06" db="EMBL/GenBank/DDBJ databases">
        <title>Sequencing and comparative analysis of myxobacterial genomes.</title>
        <authorList>
            <person name="Rupp O."/>
            <person name="Goesmann A."/>
            <person name="Sogaard-Andersen L."/>
        </authorList>
    </citation>
    <scope>NUCLEOTIDE SEQUENCE [LARGE SCALE GENOMIC DNA]</scope>
    <source>
        <strain evidence="7 8">DSM 14697</strain>
    </source>
</reference>
<dbReference type="AlphaFoldDB" id="A0A250JR84"/>
<evidence type="ECO:0000256" key="5">
    <source>
        <dbReference type="ARBA" id="ARBA00023014"/>
    </source>
</evidence>
<dbReference type="SUPFAM" id="SSF55961">
    <property type="entry name" value="Bet v1-like"/>
    <property type="match status" value="1"/>
</dbReference>
<dbReference type="InterPro" id="IPR044043">
    <property type="entry name" value="VanA_C_cat"/>
</dbReference>
<dbReference type="GO" id="GO:0016491">
    <property type="term" value="F:oxidoreductase activity"/>
    <property type="evidence" value="ECO:0007669"/>
    <property type="project" value="UniProtKB-KW"/>
</dbReference>
<dbReference type="Gene3D" id="3.90.380.10">
    <property type="entry name" value="Naphthalene 1,2-dioxygenase Alpha Subunit, Chain A, domain 1"/>
    <property type="match status" value="1"/>
</dbReference>
<evidence type="ECO:0000259" key="6">
    <source>
        <dbReference type="PROSITE" id="PS51296"/>
    </source>
</evidence>
<evidence type="ECO:0000256" key="4">
    <source>
        <dbReference type="ARBA" id="ARBA00023004"/>
    </source>
</evidence>
<keyword evidence="5" id="KW-0411">Iron-sulfur</keyword>
<dbReference type="Gene3D" id="2.102.10.10">
    <property type="entry name" value="Rieske [2Fe-2S] iron-sulphur domain"/>
    <property type="match status" value="1"/>
</dbReference>
<evidence type="ECO:0000256" key="1">
    <source>
        <dbReference type="ARBA" id="ARBA00022714"/>
    </source>
</evidence>
<proteinExistence type="predicted"/>
<keyword evidence="8" id="KW-1185">Reference proteome</keyword>
<keyword evidence="3" id="KW-0560">Oxidoreductase</keyword>
<dbReference type="InterPro" id="IPR050584">
    <property type="entry name" value="Cholesterol_7-desaturase"/>
</dbReference>
<evidence type="ECO:0000313" key="7">
    <source>
        <dbReference type="EMBL" id="ATB46140.1"/>
    </source>
</evidence>
<organism evidence="7 8">
    <name type="scientific">Corallococcus macrosporus DSM 14697</name>
    <dbReference type="NCBI Taxonomy" id="1189310"/>
    <lineage>
        <taxon>Bacteria</taxon>
        <taxon>Pseudomonadati</taxon>
        <taxon>Myxococcota</taxon>
        <taxon>Myxococcia</taxon>
        <taxon>Myxococcales</taxon>
        <taxon>Cystobacterineae</taxon>
        <taxon>Myxococcaceae</taxon>
        <taxon>Corallococcus</taxon>
    </lineage>
</organism>
<dbReference type="SUPFAM" id="SSF50022">
    <property type="entry name" value="ISP domain"/>
    <property type="match status" value="1"/>
</dbReference>
<dbReference type="InterPro" id="IPR017941">
    <property type="entry name" value="Rieske_2Fe-2S"/>
</dbReference>
<dbReference type="Pfam" id="PF00355">
    <property type="entry name" value="Rieske"/>
    <property type="match status" value="1"/>
</dbReference>
<keyword evidence="1" id="KW-0001">2Fe-2S</keyword>
<keyword evidence="4" id="KW-0408">Iron</keyword>
<dbReference type="KEGG" id="mmas:MYMAC_001732"/>